<gene>
    <name evidence="6" type="ORF">GNQ20_23315</name>
</gene>
<reference evidence="6" key="1">
    <citation type="submission" date="2019-11" db="EMBL/GenBank/DDBJ databases">
        <title>Genomes of ocular Pseudomonas aeruginosa isolates.</title>
        <authorList>
            <person name="Khan M."/>
            <person name="Rice S.A."/>
            <person name="Willcox M.D.P."/>
            <person name="Stapleton F."/>
        </authorList>
    </citation>
    <scope>NUCLEOTIDE SEQUENCE</scope>
    <source>
        <strain evidence="6">PA206</strain>
    </source>
</reference>
<dbReference type="Pfam" id="PF00440">
    <property type="entry name" value="TetR_N"/>
    <property type="match status" value="1"/>
</dbReference>
<keyword evidence="1" id="KW-0805">Transcription regulation</keyword>
<comment type="caution">
    <text evidence="6">The sequence shown here is derived from an EMBL/GenBank/DDBJ whole genome shotgun (WGS) entry which is preliminary data.</text>
</comment>
<evidence type="ECO:0000256" key="3">
    <source>
        <dbReference type="ARBA" id="ARBA00023163"/>
    </source>
</evidence>
<dbReference type="PRINTS" id="PR00455">
    <property type="entry name" value="HTHTETR"/>
</dbReference>
<dbReference type="PANTHER" id="PTHR47506:SF1">
    <property type="entry name" value="HTH-TYPE TRANSCRIPTIONAL REGULATOR YJDC"/>
    <property type="match status" value="1"/>
</dbReference>
<feature type="DNA-binding region" description="H-T-H motif" evidence="4">
    <location>
        <begin position="36"/>
        <end position="55"/>
    </location>
</feature>
<evidence type="ECO:0000256" key="4">
    <source>
        <dbReference type="PROSITE-ProRule" id="PRU00335"/>
    </source>
</evidence>
<dbReference type="SUPFAM" id="SSF46689">
    <property type="entry name" value="Homeodomain-like"/>
    <property type="match status" value="1"/>
</dbReference>
<keyword evidence="3" id="KW-0804">Transcription</keyword>
<dbReference type="PROSITE" id="PS50977">
    <property type="entry name" value="HTH_TETR_2"/>
    <property type="match status" value="1"/>
</dbReference>
<evidence type="ECO:0000259" key="5">
    <source>
        <dbReference type="PROSITE" id="PS50977"/>
    </source>
</evidence>
<dbReference type="AlphaFoldDB" id="A0A6A9JZE8"/>
<dbReference type="InterPro" id="IPR036271">
    <property type="entry name" value="Tet_transcr_reg_TetR-rel_C_sf"/>
</dbReference>
<keyword evidence="2 4" id="KW-0238">DNA-binding</keyword>
<organism evidence="6">
    <name type="scientific">Pseudomonas aeruginosa</name>
    <dbReference type="NCBI Taxonomy" id="287"/>
    <lineage>
        <taxon>Bacteria</taxon>
        <taxon>Pseudomonadati</taxon>
        <taxon>Pseudomonadota</taxon>
        <taxon>Gammaproteobacteria</taxon>
        <taxon>Pseudomonadales</taxon>
        <taxon>Pseudomonadaceae</taxon>
        <taxon>Pseudomonas</taxon>
    </lineage>
</organism>
<evidence type="ECO:0000256" key="2">
    <source>
        <dbReference type="ARBA" id="ARBA00023125"/>
    </source>
</evidence>
<accession>A0A6A9JZE8</accession>
<evidence type="ECO:0000313" key="6">
    <source>
        <dbReference type="EMBL" id="MUI60735.1"/>
    </source>
</evidence>
<dbReference type="SUPFAM" id="SSF48498">
    <property type="entry name" value="Tetracyclin repressor-like, C-terminal domain"/>
    <property type="match status" value="1"/>
</dbReference>
<dbReference type="GO" id="GO:0003677">
    <property type="term" value="F:DNA binding"/>
    <property type="evidence" value="ECO:0007669"/>
    <property type="project" value="UniProtKB-UniRule"/>
</dbReference>
<sequence length="202" mass="22516">MKTMRLGREEKQRLTREKLFEAATELMVRKGYHAASISDIAERAGFSKGAFFSNFSSKAELLLALTQRFKRVEIERLEQALVSAGSTLALSQGVAAYIDSLKHNRACMILEAELRLIAARDDAFARHYHALHQENSRVLGRLIERIFNHRGKRSPLPPEGLATLFTALSEGMVLQGHGDPAREIKLVLEALIEQAPALPLEA</sequence>
<dbReference type="Gene3D" id="1.10.357.10">
    <property type="entry name" value="Tetracycline Repressor, domain 2"/>
    <property type="match status" value="1"/>
</dbReference>
<proteinExistence type="predicted"/>
<dbReference type="InterPro" id="IPR001647">
    <property type="entry name" value="HTH_TetR"/>
</dbReference>
<name>A0A6A9JZE8_PSEAI</name>
<dbReference type="EMBL" id="WOAJ01000011">
    <property type="protein sequence ID" value="MUI60735.1"/>
    <property type="molecule type" value="Genomic_DNA"/>
</dbReference>
<dbReference type="PANTHER" id="PTHR47506">
    <property type="entry name" value="TRANSCRIPTIONAL REGULATORY PROTEIN"/>
    <property type="match status" value="1"/>
</dbReference>
<evidence type="ECO:0000256" key="1">
    <source>
        <dbReference type="ARBA" id="ARBA00023015"/>
    </source>
</evidence>
<dbReference type="InterPro" id="IPR009057">
    <property type="entry name" value="Homeodomain-like_sf"/>
</dbReference>
<feature type="domain" description="HTH tetR-type" evidence="5">
    <location>
        <begin position="13"/>
        <end position="73"/>
    </location>
</feature>
<protein>
    <submittedName>
        <fullName evidence="6">TetR family transcriptional regulator</fullName>
    </submittedName>
</protein>